<dbReference type="Proteomes" id="UP000323632">
    <property type="component" value="Unassembled WGS sequence"/>
</dbReference>
<feature type="signal peptide" evidence="1">
    <location>
        <begin position="1"/>
        <end position="25"/>
    </location>
</feature>
<evidence type="ECO:0000313" key="3">
    <source>
        <dbReference type="Proteomes" id="UP000323632"/>
    </source>
</evidence>
<evidence type="ECO:0000256" key="1">
    <source>
        <dbReference type="SAM" id="SignalP"/>
    </source>
</evidence>
<dbReference type="PANTHER" id="PTHR12558:SF13">
    <property type="entry name" value="CELL DIVISION CYCLE PROTEIN 27 HOMOLOG"/>
    <property type="match status" value="1"/>
</dbReference>
<feature type="chain" id="PRO_5024353192" evidence="1">
    <location>
        <begin position="26"/>
        <end position="614"/>
    </location>
</feature>
<dbReference type="InterPro" id="IPR011990">
    <property type="entry name" value="TPR-like_helical_dom_sf"/>
</dbReference>
<dbReference type="Gene3D" id="1.25.40.10">
    <property type="entry name" value="Tetratricopeptide repeat domain"/>
    <property type="match status" value="3"/>
</dbReference>
<keyword evidence="1" id="KW-0732">Signal</keyword>
<evidence type="ECO:0000313" key="2">
    <source>
        <dbReference type="EMBL" id="KAA5537359.1"/>
    </source>
</evidence>
<proteinExistence type="predicted"/>
<organism evidence="2 3">
    <name type="scientific">Taibaiella lutea</name>
    <dbReference type="NCBI Taxonomy" id="2608001"/>
    <lineage>
        <taxon>Bacteria</taxon>
        <taxon>Pseudomonadati</taxon>
        <taxon>Bacteroidota</taxon>
        <taxon>Chitinophagia</taxon>
        <taxon>Chitinophagales</taxon>
        <taxon>Chitinophagaceae</taxon>
        <taxon>Taibaiella</taxon>
    </lineage>
</organism>
<gene>
    <name evidence="2" type="ORF">F0919_06700</name>
</gene>
<dbReference type="SUPFAM" id="SSF48452">
    <property type="entry name" value="TPR-like"/>
    <property type="match status" value="1"/>
</dbReference>
<dbReference type="AlphaFoldDB" id="A0A5M6CVV1"/>
<sequence>MQRKRYKIIAFFLFFSCLFCNHANAQQQTQEQKQLALARQFMQGKEYEKAIPILKELYDYAPFDKDAYNEYLDALLLATRYDDAEALVLYMSKIRREDPTVLIDLGNVYALAGKKKKAAEQFDLALEKVSGDDFNTLKIADAFAHLGNNEYAIKTYKRARVLMQNQYLFGTQLALLYGKEGNTEDASNAMMDVLTTQPNELDNIKSSLLQLIDGDDKKLAIVHKQILKRISGDPSNPYWNELLTWMYIQKGDYEGAYKQITAIDKNLGESGERVLRFGDNIAAEGQYIIALKAYQYIIDKGPEQQMYELARLGKIKTLVAQLEMKKPVDPLLLKEVLREFHDCFTAYPQYFTSPLVRIYAKVQARFAGNVDTAIAALEKAIAAPNVRNDFIGYCKLDLGDYYILKDKVWDATLLYSQVDKDFKEDQLGEEARFRNAKLAYYRGDFTWAQTQLSVLKASTTELIANDALYLSVLITENTPADSNLVPLMRFAVADLLLFQNKTKESDILLDSIATHFSESALQDDILMQRSKIALEEGRNADGIAFLETIVTKYGDDVLADDAVYKLASVYEEQLKDIPKAITYYEKLITDFPGSTFIQIARVKYQKLKLNKAAS</sequence>
<dbReference type="InterPro" id="IPR019734">
    <property type="entry name" value="TPR_rpt"/>
</dbReference>
<keyword evidence="3" id="KW-1185">Reference proteome</keyword>
<dbReference type="Pfam" id="PF13432">
    <property type="entry name" value="TPR_16"/>
    <property type="match status" value="1"/>
</dbReference>
<dbReference type="EMBL" id="VWSH01000001">
    <property type="protein sequence ID" value="KAA5537359.1"/>
    <property type="molecule type" value="Genomic_DNA"/>
</dbReference>
<dbReference type="Pfam" id="PF13174">
    <property type="entry name" value="TPR_6"/>
    <property type="match status" value="1"/>
</dbReference>
<protein>
    <submittedName>
        <fullName evidence="2">Tetratricopeptide repeat protein</fullName>
    </submittedName>
</protein>
<dbReference type="PANTHER" id="PTHR12558">
    <property type="entry name" value="CELL DIVISION CYCLE 16,23,27"/>
    <property type="match status" value="1"/>
</dbReference>
<reference evidence="2 3" key="1">
    <citation type="submission" date="2019-09" db="EMBL/GenBank/DDBJ databases">
        <title>Genome sequence and assembly of Taibaiella sp.</title>
        <authorList>
            <person name="Chhetri G."/>
        </authorList>
    </citation>
    <scope>NUCLEOTIDE SEQUENCE [LARGE SCALE GENOMIC DNA]</scope>
    <source>
        <strain evidence="2 3">KVB11</strain>
    </source>
</reference>
<name>A0A5M6CVV1_9BACT</name>
<comment type="caution">
    <text evidence="2">The sequence shown here is derived from an EMBL/GenBank/DDBJ whole genome shotgun (WGS) entry which is preliminary data.</text>
</comment>
<accession>A0A5M6CVV1</accession>